<protein>
    <submittedName>
        <fullName evidence="2">Uncharacterized protein</fullName>
    </submittedName>
</protein>
<comment type="caution">
    <text evidence="2">The sequence shown here is derived from an EMBL/GenBank/DDBJ whole genome shotgun (WGS) entry which is preliminary data.</text>
</comment>
<feature type="coiled-coil region" evidence="1">
    <location>
        <begin position="117"/>
        <end position="144"/>
    </location>
</feature>
<sequence>MAIHQGCRSDESIRRQIQKAFNHLELSFDVFQNAFDEHRAEIEGQLALIPQYYSNLLAAQFETKRDIESLRDDTRRNHDDFRVFRNKARDEKRKAKRPVIRLRESMETRMDLLETGMDSLGTRMDSLEARMSNIENSLSTMEQKNDDNFAKLFAKLDSKM</sequence>
<dbReference type="EMBL" id="JBBBZM010000152">
    <property type="protein sequence ID" value="KAL0632770.1"/>
    <property type="molecule type" value="Genomic_DNA"/>
</dbReference>
<organism evidence="2 3">
    <name type="scientific">Discina gigas</name>
    <dbReference type="NCBI Taxonomy" id="1032678"/>
    <lineage>
        <taxon>Eukaryota</taxon>
        <taxon>Fungi</taxon>
        <taxon>Dikarya</taxon>
        <taxon>Ascomycota</taxon>
        <taxon>Pezizomycotina</taxon>
        <taxon>Pezizomycetes</taxon>
        <taxon>Pezizales</taxon>
        <taxon>Discinaceae</taxon>
        <taxon>Discina</taxon>
    </lineage>
</organism>
<name>A0ABR3GAH3_9PEZI</name>
<dbReference type="Gene3D" id="1.20.1270.70">
    <property type="entry name" value="Designed single chain three-helix bundle"/>
    <property type="match status" value="1"/>
</dbReference>
<evidence type="ECO:0000313" key="3">
    <source>
        <dbReference type="Proteomes" id="UP001447188"/>
    </source>
</evidence>
<keyword evidence="1" id="KW-0175">Coiled coil</keyword>
<dbReference type="Proteomes" id="UP001447188">
    <property type="component" value="Unassembled WGS sequence"/>
</dbReference>
<proteinExistence type="predicted"/>
<reference evidence="2 3" key="1">
    <citation type="submission" date="2024-02" db="EMBL/GenBank/DDBJ databases">
        <title>Discinaceae phylogenomics.</title>
        <authorList>
            <person name="Dirks A.C."/>
            <person name="James T.Y."/>
        </authorList>
    </citation>
    <scope>NUCLEOTIDE SEQUENCE [LARGE SCALE GENOMIC DNA]</scope>
    <source>
        <strain evidence="2 3">ACD0624</strain>
    </source>
</reference>
<evidence type="ECO:0000313" key="2">
    <source>
        <dbReference type="EMBL" id="KAL0632770.1"/>
    </source>
</evidence>
<gene>
    <name evidence="2" type="ORF">Q9L58_008358</name>
</gene>
<evidence type="ECO:0000256" key="1">
    <source>
        <dbReference type="SAM" id="Coils"/>
    </source>
</evidence>
<accession>A0ABR3GAH3</accession>
<keyword evidence="3" id="KW-1185">Reference proteome</keyword>